<reference evidence="2" key="1">
    <citation type="journal article" date="2012" name="Nat. Biotechnol.">
        <title>Reference genome sequence of the model plant Setaria.</title>
        <authorList>
            <person name="Bennetzen J.L."/>
            <person name="Schmutz J."/>
            <person name="Wang H."/>
            <person name="Percifield R."/>
            <person name="Hawkins J."/>
            <person name="Pontaroli A.C."/>
            <person name="Estep M."/>
            <person name="Feng L."/>
            <person name="Vaughn J.N."/>
            <person name="Grimwood J."/>
            <person name="Jenkins J."/>
            <person name="Barry K."/>
            <person name="Lindquist E."/>
            <person name="Hellsten U."/>
            <person name="Deshpande S."/>
            <person name="Wang X."/>
            <person name="Wu X."/>
            <person name="Mitros T."/>
            <person name="Triplett J."/>
            <person name="Yang X."/>
            <person name="Ye C.Y."/>
            <person name="Mauro-Herrera M."/>
            <person name="Wang L."/>
            <person name="Li P."/>
            <person name="Sharma M."/>
            <person name="Sharma R."/>
            <person name="Ronald P.C."/>
            <person name="Panaud O."/>
            <person name="Kellogg E.A."/>
            <person name="Brutnell T.P."/>
            <person name="Doust A.N."/>
            <person name="Tuskan G.A."/>
            <person name="Rokhsar D."/>
            <person name="Devos K.M."/>
        </authorList>
    </citation>
    <scope>NUCLEOTIDE SEQUENCE [LARGE SCALE GENOMIC DNA]</scope>
    <source>
        <strain evidence="2">Yugu1</strain>
    </source>
</reference>
<evidence type="ECO:0000256" key="1">
    <source>
        <dbReference type="SAM" id="MobiDB-lite"/>
    </source>
</evidence>
<proteinExistence type="predicted"/>
<accession>A0A368QJX9</accession>
<name>A0A368QJX9_SETIT</name>
<evidence type="ECO:0000313" key="2">
    <source>
        <dbReference type="EMBL" id="RCV17590.1"/>
    </source>
</evidence>
<sequence>MNKKGGVHTSEYFILSLLPVPIDPSLPPPDARGWGAPPLARRRPSPPHPRCPVRHHPPRLHPRRQPCSAPLVTGSSGDQVVELTYASSPATPSRRWPSSALACGSRKRGSAA</sequence>
<reference evidence="2" key="2">
    <citation type="submission" date="2015-07" db="EMBL/GenBank/DDBJ databases">
        <authorList>
            <person name="Noorani M."/>
        </authorList>
    </citation>
    <scope>NUCLEOTIDE SEQUENCE</scope>
    <source>
        <strain evidence="2">Yugu1</strain>
    </source>
</reference>
<feature type="compositionally biased region" description="Basic residues" evidence="1">
    <location>
        <begin position="40"/>
        <end position="64"/>
    </location>
</feature>
<organism evidence="2">
    <name type="scientific">Setaria italica</name>
    <name type="common">Foxtail millet</name>
    <name type="synonym">Panicum italicum</name>
    <dbReference type="NCBI Taxonomy" id="4555"/>
    <lineage>
        <taxon>Eukaryota</taxon>
        <taxon>Viridiplantae</taxon>
        <taxon>Streptophyta</taxon>
        <taxon>Embryophyta</taxon>
        <taxon>Tracheophyta</taxon>
        <taxon>Spermatophyta</taxon>
        <taxon>Magnoliopsida</taxon>
        <taxon>Liliopsida</taxon>
        <taxon>Poales</taxon>
        <taxon>Poaceae</taxon>
        <taxon>PACMAD clade</taxon>
        <taxon>Panicoideae</taxon>
        <taxon>Panicodae</taxon>
        <taxon>Paniceae</taxon>
        <taxon>Cenchrinae</taxon>
        <taxon>Setaria</taxon>
    </lineage>
</organism>
<gene>
    <name evidence="2" type="ORF">SETIT_3G232300v2</name>
</gene>
<dbReference type="AlphaFoldDB" id="A0A368QJX9"/>
<protein>
    <submittedName>
        <fullName evidence="2">Uncharacterized protein</fullName>
    </submittedName>
</protein>
<dbReference type="EMBL" id="CM003530">
    <property type="protein sequence ID" value="RCV17590.1"/>
    <property type="molecule type" value="Genomic_DNA"/>
</dbReference>
<feature type="region of interest" description="Disordered" evidence="1">
    <location>
        <begin position="29"/>
        <end position="112"/>
    </location>
</feature>